<protein>
    <recommendedName>
        <fullName evidence="7">Membrane transport protein MMPL domain-containing protein</fullName>
    </recommendedName>
</protein>
<dbReference type="RefSeq" id="WP_373294981.1">
    <property type="nucleotide sequence ID" value="NZ_BMML01000013.1"/>
</dbReference>
<evidence type="ECO:0000313" key="8">
    <source>
        <dbReference type="EMBL" id="GGN23201.1"/>
    </source>
</evidence>
<keyword evidence="3" id="KW-1003">Cell membrane</keyword>
<sequence>MQGRGGGLSIPLRTQIDGPSPVPAAAGFIPRFGGTGPRAGGDRAHDESGAEFHGRLRVRAGLGHEVFLVTRKREAYVHGAEPRQAVLTGRREGGRMVTAPAVVMIAVFSGFAGADETMVKTIGFDLAIAMAVRFDAFVVRTAVVCAVPALLDKSAWQLPTRLYKTLPRVGVEGEGLARLPALPAESRQGSDDALCRHRLGHP</sequence>
<dbReference type="PANTHER" id="PTHR33406">
    <property type="entry name" value="MEMBRANE PROTEIN MJ1562-RELATED"/>
    <property type="match status" value="1"/>
</dbReference>
<reference evidence="8" key="1">
    <citation type="journal article" date="2014" name="Int. J. Syst. Evol. Microbiol.">
        <title>Complete genome sequence of Corynebacterium casei LMG S-19264T (=DSM 44701T), isolated from a smear-ripened cheese.</title>
        <authorList>
            <consortium name="US DOE Joint Genome Institute (JGI-PGF)"/>
            <person name="Walter F."/>
            <person name="Albersmeier A."/>
            <person name="Kalinowski J."/>
            <person name="Ruckert C."/>
        </authorList>
    </citation>
    <scope>NUCLEOTIDE SEQUENCE</scope>
    <source>
        <strain evidence="8">CGMCC 4.7110</strain>
    </source>
</reference>
<dbReference type="SUPFAM" id="SSF82866">
    <property type="entry name" value="Multidrug efflux transporter AcrB transmembrane domain"/>
    <property type="match status" value="1"/>
</dbReference>
<evidence type="ECO:0000256" key="2">
    <source>
        <dbReference type="ARBA" id="ARBA00010157"/>
    </source>
</evidence>
<evidence type="ECO:0000256" key="4">
    <source>
        <dbReference type="ARBA" id="ARBA00022692"/>
    </source>
</evidence>
<name>A0A917XG98_9ACTN</name>
<dbReference type="GO" id="GO:0005886">
    <property type="term" value="C:plasma membrane"/>
    <property type="evidence" value="ECO:0007669"/>
    <property type="project" value="UniProtKB-SubCell"/>
</dbReference>
<dbReference type="AlphaFoldDB" id="A0A917XG98"/>
<dbReference type="InterPro" id="IPR004869">
    <property type="entry name" value="MMPL_dom"/>
</dbReference>
<dbReference type="Proteomes" id="UP000653411">
    <property type="component" value="Unassembled WGS sequence"/>
</dbReference>
<dbReference type="PANTHER" id="PTHR33406:SF11">
    <property type="entry name" value="MEMBRANE PROTEIN SCO6666-RELATED"/>
    <property type="match status" value="1"/>
</dbReference>
<feature type="domain" description="Membrane transport protein MMPL" evidence="7">
    <location>
        <begin position="60"/>
        <end position="164"/>
    </location>
</feature>
<keyword evidence="9" id="KW-1185">Reference proteome</keyword>
<dbReference type="EMBL" id="BMML01000013">
    <property type="protein sequence ID" value="GGN23201.1"/>
    <property type="molecule type" value="Genomic_DNA"/>
</dbReference>
<accession>A0A917XG98</accession>
<reference evidence="8" key="2">
    <citation type="submission" date="2020-09" db="EMBL/GenBank/DDBJ databases">
        <authorList>
            <person name="Sun Q."/>
            <person name="Zhou Y."/>
        </authorList>
    </citation>
    <scope>NUCLEOTIDE SEQUENCE</scope>
    <source>
        <strain evidence="8">CGMCC 4.7110</strain>
    </source>
</reference>
<evidence type="ECO:0000256" key="5">
    <source>
        <dbReference type="ARBA" id="ARBA00022989"/>
    </source>
</evidence>
<evidence type="ECO:0000259" key="7">
    <source>
        <dbReference type="Pfam" id="PF03176"/>
    </source>
</evidence>
<proteinExistence type="inferred from homology"/>
<evidence type="ECO:0000256" key="3">
    <source>
        <dbReference type="ARBA" id="ARBA00022475"/>
    </source>
</evidence>
<evidence type="ECO:0000313" key="9">
    <source>
        <dbReference type="Proteomes" id="UP000653411"/>
    </source>
</evidence>
<gene>
    <name evidence="8" type="ORF">GCM10011578_055270</name>
</gene>
<comment type="caution">
    <text evidence="8">The sequence shown here is derived from an EMBL/GenBank/DDBJ whole genome shotgun (WGS) entry which is preliminary data.</text>
</comment>
<evidence type="ECO:0000256" key="1">
    <source>
        <dbReference type="ARBA" id="ARBA00004651"/>
    </source>
</evidence>
<dbReference type="Pfam" id="PF03176">
    <property type="entry name" value="MMPL"/>
    <property type="match status" value="1"/>
</dbReference>
<dbReference type="InterPro" id="IPR050545">
    <property type="entry name" value="Mycobact_MmpL"/>
</dbReference>
<evidence type="ECO:0000256" key="6">
    <source>
        <dbReference type="ARBA" id="ARBA00023136"/>
    </source>
</evidence>
<comment type="similarity">
    <text evidence="2">Belongs to the resistance-nodulation-cell division (RND) (TC 2.A.6) family. MmpL subfamily.</text>
</comment>
<organism evidence="8 9">
    <name type="scientific">Streptomyces fuscichromogenes</name>
    <dbReference type="NCBI Taxonomy" id="1324013"/>
    <lineage>
        <taxon>Bacteria</taxon>
        <taxon>Bacillati</taxon>
        <taxon>Actinomycetota</taxon>
        <taxon>Actinomycetes</taxon>
        <taxon>Kitasatosporales</taxon>
        <taxon>Streptomycetaceae</taxon>
        <taxon>Streptomyces</taxon>
    </lineage>
</organism>
<comment type="subcellular location">
    <subcellularLocation>
        <location evidence="1">Cell membrane</location>
        <topology evidence="1">Multi-pass membrane protein</topology>
    </subcellularLocation>
</comment>
<keyword evidence="5" id="KW-1133">Transmembrane helix</keyword>
<keyword evidence="4" id="KW-0812">Transmembrane</keyword>
<keyword evidence="6" id="KW-0472">Membrane</keyword>